<keyword evidence="2" id="KW-1185">Reference proteome</keyword>
<dbReference type="RefSeq" id="WP_154620743.1">
    <property type="nucleotide sequence ID" value="NZ_VUNL01000007.1"/>
</dbReference>
<organism evidence="1 2">
    <name type="scientific">Selenomonas montiformis</name>
    <dbReference type="NCBI Taxonomy" id="2652285"/>
    <lineage>
        <taxon>Bacteria</taxon>
        <taxon>Bacillati</taxon>
        <taxon>Bacillota</taxon>
        <taxon>Negativicutes</taxon>
        <taxon>Selenomonadales</taxon>
        <taxon>Selenomonadaceae</taxon>
        <taxon>Selenomonas</taxon>
    </lineage>
</organism>
<accession>A0A6I2UX62</accession>
<proteinExistence type="predicted"/>
<evidence type="ECO:0000313" key="2">
    <source>
        <dbReference type="Proteomes" id="UP000430222"/>
    </source>
</evidence>
<dbReference type="AlphaFoldDB" id="A0A6I2UX62"/>
<reference evidence="1 2" key="1">
    <citation type="submission" date="2019-08" db="EMBL/GenBank/DDBJ databases">
        <title>In-depth cultivation of the pig gut microbiome towards novel bacterial diversity and tailored functional studies.</title>
        <authorList>
            <person name="Wylensek D."/>
            <person name="Hitch T.C.A."/>
            <person name="Clavel T."/>
        </authorList>
    </citation>
    <scope>NUCLEOTIDE SEQUENCE [LARGE SCALE GENOMIC DNA]</scope>
    <source>
        <strain evidence="2">WCA-380-WT-3B3</strain>
    </source>
</reference>
<gene>
    <name evidence="1" type="ORF">FYJ78_07175</name>
</gene>
<comment type="caution">
    <text evidence="1">The sequence shown here is derived from an EMBL/GenBank/DDBJ whole genome shotgun (WGS) entry which is preliminary data.</text>
</comment>
<sequence length="59" mass="6182">MIQLEKVKAALEAVEACCGHCVVCSPSCPIAVSRRALAGLRDDLLDAAPDDDGTVKQEV</sequence>
<evidence type="ECO:0000313" key="1">
    <source>
        <dbReference type="EMBL" id="MSV24965.1"/>
    </source>
</evidence>
<evidence type="ECO:0008006" key="3">
    <source>
        <dbReference type="Google" id="ProtNLM"/>
    </source>
</evidence>
<dbReference type="Proteomes" id="UP000430222">
    <property type="component" value="Unassembled WGS sequence"/>
</dbReference>
<protein>
    <recommendedName>
        <fullName evidence="3">4Fe-4S ferredoxin-type domain-containing protein</fullName>
    </recommendedName>
</protein>
<dbReference type="EMBL" id="VUNL01000007">
    <property type="protein sequence ID" value="MSV24965.1"/>
    <property type="molecule type" value="Genomic_DNA"/>
</dbReference>
<name>A0A6I2UX62_9FIRM</name>